<gene>
    <name evidence="7" type="ORF">ACFQ3J_18780</name>
</gene>
<keyword evidence="2 5" id="KW-0812">Transmembrane</keyword>
<reference evidence="8" key="1">
    <citation type="journal article" date="2019" name="Int. J. Syst. Evol. Microbiol.">
        <title>The Global Catalogue of Microorganisms (GCM) 10K type strain sequencing project: providing services to taxonomists for standard genome sequencing and annotation.</title>
        <authorList>
            <consortium name="The Broad Institute Genomics Platform"/>
            <consortium name="The Broad Institute Genome Sequencing Center for Infectious Disease"/>
            <person name="Wu L."/>
            <person name="Ma J."/>
        </authorList>
    </citation>
    <scope>NUCLEOTIDE SEQUENCE [LARGE SCALE GENOMIC DNA]</scope>
    <source>
        <strain evidence="8">CCUG 53519</strain>
    </source>
</reference>
<evidence type="ECO:0000256" key="3">
    <source>
        <dbReference type="ARBA" id="ARBA00022989"/>
    </source>
</evidence>
<feature type="domain" description="Major facilitator superfamily (MFS) profile" evidence="6">
    <location>
        <begin position="1"/>
        <end position="84"/>
    </location>
</feature>
<sequence>MLGGCLGLIPFGTFASSIGFLENTKVLRRAALLAGALMFIIVGVFPSLSGWLAKLPLTVGNAVLFAAYLQMFGTAIRTFQGAGI</sequence>
<dbReference type="InterPro" id="IPR020846">
    <property type="entry name" value="MFS_dom"/>
</dbReference>
<dbReference type="PROSITE" id="PS50850">
    <property type="entry name" value="MFS"/>
    <property type="match status" value="1"/>
</dbReference>
<accession>A0ABW3PZP3</accession>
<dbReference type="Pfam" id="PF00860">
    <property type="entry name" value="Xan_ur_permease"/>
    <property type="match status" value="1"/>
</dbReference>
<dbReference type="InterPro" id="IPR006043">
    <property type="entry name" value="NCS2"/>
</dbReference>
<dbReference type="RefSeq" id="WP_251583864.1">
    <property type="nucleotide sequence ID" value="NZ_JBHTKX010000003.1"/>
</dbReference>
<organism evidence="7 8">
    <name type="scientific">Paenibacillus provencensis</name>
    <dbReference type="NCBI Taxonomy" id="441151"/>
    <lineage>
        <taxon>Bacteria</taxon>
        <taxon>Bacillati</taxon>
        <taxon>Bacillota</taxon>
        <taxon>Bacilli</taxon>
        <taxon>Bacillales</taxon>
        <taxon>Paenibacillaceae</taxon>
        <taxon>Paenibacillus</taxon>
    </lineage>
</organism>
<feature type="transmembrane region" description="Helical" evidence="5">
    <location>
        <begin position="59"/>
        <end position="79"/>
    </location>
</feature>
<keyword evidence="3 5" id="KW-1133">Transmembrane helix</keyword>
<evidence type="ECO:0000256" key="5">
    <source>
        <dbReference type="SAM" id="Phobius"/>
    </source>
</evidence>
<proteinExistence type="predicted"/>
<evidence type="ECO:0000256" key="2">
    <source>
        <dbReference type="ARBA" id="ARBA00022692"/>
    </source>
</evidence>
<protein>
    <submittedName>
        <fullName evidence="7">Solute carrier family 23 protein</fullName>
    </submittedName>
</protein>
<dbReference type="EMBL" id="JBHTKX010000003">
    <property type="protein sequence ID" value="MFD1130193.1"/>
    <property type="molecule type" value="Genomic_DNA"/>
</dbReference>
<evidence type="ECO:0000256" key="4">
    <source>
        <dbReference type="ARBA" id="ARBA00023136"/>
    </source>
</evidence>
<evidence type="ECO:0000313" key="7">
    <source>
        <dbReference type="EMBL" id="MFD1130193.1"/>
    </source>
</evidence>
<keyword evidence="8" id="KW-1185">Reference proteome</keyword>
<evidence type="ECO:0000256" key="1">
    <source>
        <dbReference type="ARBA" id="ARBA00004141"/>
    </source>
</evidence>
<name>A0ABW3PZP3_9BACL</name>
<dbReference type="Proteomes" id="UP001597169">
    <property type="component" value="Unassembled WGS sequence"/>
</dbReference>
<evidence type="ECO:0000259" key="6">
    <source>
        <dbReference type="PROSITE" id="PS50850"/>
    </source>
</evidence>
<feature type="transmembrane region" description="Helical" evidence="5">
    <location>
        <begin position="30"/>
        <end position="53"/>
    </location>
</feature>
<comment type="caution">
    <text evidence="7">The sequence shown here is derived from an EMBL/GenBank/DDBJ whole genome shotgun (WGS) entry which is preliminary data.</text>
</comment>
<evidence type="ECO:0000313" key="8">
    <source>
        <dbReference type="Proteomes" id="UP001597169"/>
    </source>
</evidence>
<comment type="subcellular location">
    <subcellularLocation>
        <location evidence="1">Membrane</location>
        <topology evidence="1">Multi-pass membrane protein</topology>
    </subcellularLocation>
</comment>
<keyword evidence="4 5" id="KW-0472">Membrane</keyword>